<sequence>MDFSHHIIISLLFLFAFATKPSTVQAGFKCTQSDRTTCTSLIGYKSPNQTTIFHLSNFFGVHDINSLLGANDLPLSTPSNYTVNAQQVINIPIPCRCANGTGISNNIPRYRVQKDDTLFYIASDVFGGLVKFPEIQQVNQIPNANLIVTGERLWIPLPCSCDDVEEQRVVHYGHVVEAMSTMEGIAKQFGTTSDVLFKLNDISDDSKLIAGNAIDIPLTACNSSVSNSSLDYPLLVSNGTYVFTANGCMRCSCDSAKDWTLQCQPSGLRPANNTWQTCPSMLCEGLDILSVGNTTAVGCNQTTCDYSGFSNQSILTTLATVNTCPASNPGPDENKSSMIGQRWKFLFISLHLIMLCLHLLW</sequence>
<keyword evidence="2" id="KW-1185">Reference proteome</keyword>
<comment type="caution">
    <text evidence="1">The sequence shown here is derived from an EMBL/GenBank/DDBJ whole genome shotgun (WGS) entry which is preliminary data.</text>
</comment>
<dbReference type="Proteomes" id="UP000091857">
    <property type="component" value="Chromosome 4"/>
</dbReference>
<accession>A0ACB7HUE5</accession>
<proteinExistence type="predicted"/>
<protein>
    <submittedName>
        <fullName evidence="1">Uncharacterized protein</fullName>
    </submittedName>
</protein>
<organism evidence="1 2">
    <name type="scientific">Manihot esculenta</name>
    <name type="common">Cassava</name>
    <name type="synonym">Jatropha manihot</name>
    <dbReference type="NCBI Taxonomy" id="3983"/>
    <lineage>
        <taxon>Eukaryota</taxon>
        <taxon>Viridiplantae</taxon>
        <taxon>Streptophyta</taxon>
        <taxon>Embryophyta</taxon>
        <taxon>Tracheophyta</taxon>
        <taxon>Spermatophyta</taxon>
        <taxon>Magnoliopsida</taxon>
        <taxon>eudicotyledons</taxon>
        <taxon>Gunneridae</taxon>
        <taxon>Pentapetalae</taxon>
        <taxon>rosids</taxon>
        <taxon>fabids</taxon>
        <taxon>Malpighiales</taxon>
        <taxon>Euphorbiaceae</taxon>
        <taxon>Crotonoideae</taxon>
        <taxon>Manihoteae</taxon>
        <taxon>Manihot</taxon>
    </lineage>
</organism>
<reference evidence="2" key="1">
    <citation type="journal article" date="2016" name="Nat. Biotechnol.">
        <title>Sequencing wild and cultivated cassava and related species reveals extensive interspecific hybridization and genetic diversity.</title>
        <authorList>
            <person name="Bredeson J.V."/>
            <person name="Lyons J.B."/>
            <person name="Prochnik S.E."/>
            <person name="Wu G.A."/>
            <person name="Ha C.M."/>
            <person name="Edsinger-Gonzales E."/>
            <person name="Grimwood J."/>
            <person name="Schmutz J."/>
            <person name="Rabbi I.Y."/>
            <person name="Egesi C."/>
            <person name="Nauluvula P."/>
            <person name="Lebot V."/>
            <person name="Ndunguru J."/>
            <person name="Mkamilo G."/>
            <person name="Bart R.S."/>
            <person name="Setter T.L."/>
            <person name="Gleadow R.M."/>
            <person name="Kulakow P."/>
            <person name="Ferguson M.E."/>
            <person name="Rounsley S."/>
            <person name="Rokhsar D.S."/>
        </authorList>
    </citation>
    <scope>NUCLEOTIDE SEQUENCE [LARGE SCALE GENOMIC DNA]</scope>
    <source>
        <strain evidence="2">cv. AM560-2</strain>
    </source>
</reference>
<gene>
    <name evidence="1" type="ORF">MANES_04G065032v8</name>
</gene>
<evidence type="ECO:0000313" key="1">
    <source>
        <dbReference type="EMBL" id="KAG8655771.1"/>
    </source>
</evidence>
<name>A0ACB7HUE5_MANES</name>
<dbReference type="EMBL" id="CM004390">
    <property type="protein sequence ID" value="KAG8655771.1"/>
    <property type="molecule type" value="Genomic_DNA"/>
</dbReference>
<evidence type="ECO:0000313" key="2">
    <source>
        <dbReference type="Proteomes" id="UP000091857"/>
    </source>
</evidence>